<dbReference type="EMBL" id="JTDE01002364">
    <property type="protein sequence ID" value="KAF7257466.1"/>
    <property type="molecule type" value="Genomic_DNA"/>
</dbReference>
<proteinExistence type="predicted"/>
<sequence length="99" mass="11304">MCQRFWFLLYINHTFTPPAVSNSLTELQINDSYVMFTKVSTWCTEEYTTTVVHVKQTIIAQVISSVNHFDKTTSVKLLCTHPANQRAGQAIVELAETHQ</sequence>
<dbReference type="Proteomes" id="UP000822476">
    <property type="component" value="Unassembled WGS sequence"/>
</dbReference>
<accession>A0A8S9YVQ5</accession>
<comment type="caution">
    <text evidence="1">The sequence shown here is derived from an EMBL/GenBank/DDBJ whole genome shotgun (WGS) entry which is preliminary data.</text>
</comment>
<reference evidence="1" key="1">
    <citation type="submission" date="2019-07" db="EMBL/GenBank/DDBJ databases">
        <title>Annotation for the trematode Paragonimus miyazaki's.</title>
        <authorList>
            <person name="Choi Y.-J."/>
        </authorList>
    </citation>
    <scope>NUCLEOTIDE SEQUENCE</scope>
    <source>
        <strain evidence="1">Japan</strain>
    </source>
</reference>
<gene>
    <name evidence="1" type="ORF">EG68_03460</name>
</gene>
<keyword evidence="2" id="KW-1185">Reference proteome</keyword>
<protein>
    <submittedName>
        <fullName evidence="1">Uncharacterized protein</fullName>
    </submittedName>
</protein>
<evidence type="ECO:0000313" key="2">
    <source>
        <dbReference type="Proteomes" id="UP000822476"/>
    </source>
</evidence>
<organism evidence="1 2">
    <name type="scientific">Paragonimus skrjabini miyazakii</name>
    <dbReference type="NCBI Taxonomy" id="59628"/>
    <lineage>
        <taxon>Eukaryota</taxon>
        <taxon>Metazoa</taxon>
        <taxon>Spiralia</taxon>
        <taxon>Lophotrochozoa</taxon>
        <taxon>Platyhelminthes</taxon>
        <taxon>Trematoda</taxon>
        <taxon>Digenea</taxon>
        <taxon>Plagiorchiida</taxon>
        <taxon>Troglotremata</taxon>
        <taxon>Troglotrematidae</taxon>
        <taxon>Paragonimus</taxon>
    </lineage>
</organism>
<evidence type="ECO:0000313" key="1">
    <source>
        <dbReference type="EMBL" id="KAF7257466.1"/>
    </source>
</evidence>
<name>A0A8S9YVQ5_9TREM</name>
<dbReference type="AlphaFoldDB" id="A0A8S9YVQ5"/>